<keyword evidence="3" id="KW-1185">Reference proteome</keyword>
<dbReference type="Proteomes" id="UP000269198">
    <property type="component" value="Unassembled WGS sequence"/>
</dbReference>
<dbReference type="OrthoDB" id="3482502at2"/>
<sequence length="60" mass="7093">MTRPDWHTSSYSNGATNCVEVREYARGADMRDSHDRERGWLSFPASEWSAFLRDLHEEQF</sequence>
<reference evidence="2 3" key="1">
    <citation type="submission" date="2018-11" db="EMBL/GenBank/DDBJ databases">
        <title>The genome draft of YIM 96095.</title>
        <authorList>
            <person name="Tang S.-K."/>
            <person name="Chunyu W.-X."/>
            <person name="Feng Y.-Z."/>
        </authorList>
    </citation>
    <scope>NUCLEOTIDE SEQUENCE [LARGE SCALE GENOMIC DNA]</scope>
    <source>
        <strain evidence="2 3">YIM 96095</strain>
    </source>
</reference>
<protein>
    <submittedName>
        <fullName evidence="2">DUF397 domain-containing protein</fullName>
    </submittedName>
</protein>
<dbReference type="RefSeq" id="WP_123199348.1">
    <property type="nucleotide sequence ID" value="NZ_RJMB01000001.1"/>
</dbReference>
<name>A0A3N0EHX9_9ACTN</name>
<comment type="caution">
    <text evidence="2">The sequence shown here is derived from an EMBL/GenBank/DDBJ whole genome shotgun (WGS) entry which is preliminary data.</text>
</comment>
<evidence type="ECO:0000259" key="1">
    <source>
        <dbReference type="Pfam" id="PF04149"/>
    </source>
</evidence>
<dbReference type="AlphaFoldDB" id="A0A3N0EHX9"/>
<dbReference type="InterPro" id="IPR007278">
    <property type="entry name" value="DUF397"/>
</dbReference>
<evidence type="ECO:0000313" key="3">
    <source>
        <dbReference type="Proteomes" id="UP000269198"/>
    </source>
</evidence>
<evidence type="ECO:0000313" key="2">
    <source>
        <dbReference type="EMBL" id="RNL87483.1"/>
    </source>
</evidence>
<feature type="domain" description="DUF397" evidence="1">
    <location>
        <begin position="5"/>
        <end position="55"/>
    </location>
</feature>
<dbReference type="Pfam" id="PF04149">
    <property type="entry name" value="DUF397"/>
    <property type="match status" value="1"/>
</dbReference>
<proteinExistence type="predicted"/>
<dbReference type="EMBL" id="RJMB01000001">
    <property type="protein sequence ID" value="RNL87483.1"/>
    <property type="molecule type" value="Genomic_DNA"/>
</dbReference>
<accession>A0A3N0EHX9</accession>
<gene>
    <name evidence="2" type="ORF">EFW17_01320</name>
</gene>
<organism evidence="2 3">
    <name type="scientific">Halostreptopolyspora alba</name>
    <dbReference type="NCBI Taxonomy" id="2487137"/>
    <lineage>
        <taxon>Bacteria</taxon>
        <taxon>Bacillati</taxon>
        <taxon>Actinomycetota</taxon>
        <taxon>Actinomycetes</taxon>
        <taxon>Streptosporangiales</taxon>
        <taxon>Nocardiopsidaceae</taxon>
        <taxon>Halostreptopolyspora</taxon>
    </lineage>
</organism>